<gene>
    <name evidence="6" type="ORF">SPAPADRAFT_65580</name>
</gene>
<accession>G3AIH4</accession>
<dbReference type="Pfam" id="PF00328">
    <property type="entry name" value="His_Phos_2"/>
    <property type="match status" value="1"/>
</dbReference>
<name>G3AIH4_SPAPN</name>
<dbReference type="PANTHER" id="PTHR20963">
    <property type="entry name" value="MULTIPLE INOSITOL POLYPHOSPHATE PHOSPHATASE-RELATED"/>
    <property type="match status" value="1"/>
</dbReference>
<evidence type="ECO:0000313" key="7">
    <source>
        <dbReference type="Proteomes" id="UP000000709"/>
    </source>
</evidence>
<dbReference type="PIRSF" id="PIRSF000894">
    <property type="entry name" value="Acid_phosphatase"/>
    <property type="match status" value="1"/>
</dbReference>
<feature type="disulfide bond" evidence="5">
    <location>
        <begin position="261"/>
        <end position="274"/>
    </location>
</feature>
<keyword evidence="5" id="KW-1015">Disulfide bond</keyword>
<evidence type="ECO:0000256" key="1">
    <source>
        <dbReference type="ARBA" id="ARBA00005375"/>
    </source>
</evidence>
<dbReference type="InterPro" id="IPR033379">
    <property type="entry name" value="Acid_Pase_AS"/>
</dbReference>
<dbReference type="AlphaFoldDB" id="G3AIH4"/>
<dbReference type="SUPFAM" id="SSF53254">
    <property type="entry name" value="Phosphoglycerate mutase-like"/>
    <property type="match status" value="1"/>
</dbReference>
<feature type="active site" description="Nucleophile" evidence="4">
    <location>
        <position position="73"/>
    </location>
</feature>
<dbReference type="RefSeq" id="XP_007374028.1">
    <property type="nucleotide sequence ID" value="XM_007373966.1"/>
</dbReference>
<dbReference type="PANTHER" id="PTHR20963:SF18">
    <property type="entry name" value="ACID PHOSPHATASE PHO11-RELATED"/>
    <property type="match status" value="1"/>
</dbReference>
<dbReference type="PROSITE" id="PS00778">
    <property type="entry name" value="HIS_ACID_PHOSPHAT_2"/>
    <property type="match status" value="1"/>
</dbReference>
<dbReference type="KEGG" id="spaa:SPAPADRAFT_65580"/>
<keyword evidence="2" id="KW-0378">Hydrolase</keyword>
<feature type="active site" description="Proton donor" evidence="4">
    <location>
        <position position="335"/>
    </location>
</feature>
<organism evidence="7">
    <name type="scientific">Spathaspora passalidarum (strain NRRL Y-27907 / 11-Y1)</name>
    <dbReference type="NCBI Taxonomy" id="619300"/>
    <lineage>
        <taxon>Eukaryota</taxon>
        <taxon>Fungi</taxon>
        <taxon>Dikarya</taxon>
        <taxon>Ascomycota</taxon>
        <taxon>Saccharomycotina</taxon>
        <taxon>Pichiomycetes</taxon>
        <taxon>Debaryomycetaceae</taxon>
        <taxon>Spathaspora</taxon>
    </lineage>
</organism>
<dbReference type="InterPro" id="IPR016274">
    <property type="entry name" value="Histidine_acid_Pase_euk"/>
</dbReference>
<proteinExistence type="inferred from homology"/>
<feature type="disulfide bond" evidence="5">
    <location>
        <begin position="404"/>
        <end position="412"/>
    </location>
</feature>
<protein>
    <submittedName>
        <fullName evidence="6">Uncharacterized protein</fullName>
    </submittedName>
</protein>
<dbReference type="InterPro" id="IPR029033">
    <property type="entry name" value="His_PPase_superfam"/>
</dbReference>
<evidence type="ECO:0000256" key="2">
    <source>
        <dbReference type="ARBA" id="ARBA00022801"/>
    </source>
</evidence>
<dbReference type="eggNOG" id="KOG1382">
    <property type="taxonomic scope" value="Eukaryota"/>
</dbReference>
<evidence type="ECO:0000256" key="4">
    <source>
        <dbReference type="PIRSR" id="PIRSR000894-1"/>
    </source>
</evidence>
<evidence type="ECO:0000313" key="6">
    <source>
        <dbReference type="EMBL" id="EGW34444.1"/>
    </source>
</evidence>
<dbReference type="FunCoup" id="G3AIH4">
    <property type="interactions" value="476"/>
</dbReference>
<dbReference type="HOGENOM" id="CLU_020880_3_1_1"/>
<keyword evidence="7" id="KW-1185">Reference proteome</keyword>
<evidence type="ECO:0000256" key="5">
    <source>
        <dbReference type="PIRSR" id="PIRSR000894-2"/>
    </source>
</evidence>
<dbReference type="InterPro" id="IPR000560">
    <property type="entry name" value="His_Pase_clade-2"/>
</dbReference>
<dbReference type="GO" id="GO:0009277">
    <property type="term" value="C:fungal-type cell wall"/>
    <property type="evidence" value="ECO:0007669"/>
    <property type="project" value="TreeGrafter"/>
</dbReference>
<dbReference type="EMBL" id="GL996500">
    <property type="protein sequence ID" value="EGW34444.1"/>
    <property type="molecule type" value="Genomic_DNA"/>
</dbReference>
<dbReference type="OrthoDB" id="6509975at2759"/>
<dbReference type="GeneID" id="18875047"/>
<sequence>MVAISKLINGGLVLASQAIYQDVAQPQQASSEQFNIIRFLGGSAPYVQHPGFGISTDFPESCEIEQVQLISRHGERFPTESKGKSFKSILKKFEEHKGTFKGVLAFLNDYDYFVKDDSQYGLETTNKNSQGTYAGTSNAMRHGTAFRARYNSLYNPNTTLPIFTTNSNRVHQTSEYFARGFMGDDFTNENVQFNIFAEDGSLGANSLTTRYACSAYNDTINDDLVAKFDDSFLNDIAKRITKDNDDINLKKSDVANLFEWCAYEINVSGSSPVCDLFTNEDFVHYSYYNDLNKYYSTGPGNNITSVIGSVLLNASLELLEDDKAENKIWLNFIHDTDIDHYLSALGIFTPKEPLPTDKIVFDRQFIHGNLVPQGARIYTEKLKCGDDSYVRYVINDSVIPIESCSSGPGFSCKFDDFKKFIQQRLDGINYVEQCGVAQNVSQSLTFYWDYTTKNYTAPIEI</sequence>
<dbReference type="GO" id="GO:0003993">
    <property type="term" value="F:acid phosphatase activity"/>
    <property type="evidence" value="ECO:0007669"/>
    <property type="project" value="TreeGrafter"/>
</dbReference>
<dbReference type="STRING" id="619300.G3AIH4"/>
<reference evidence="6 7" key="1">
    <citation type="journal article" date="2011" name="Proc. Natl. Acad. Sci. U.S.A.">
        <title>Comparative genomics of xylose-fermenting fungi for enhanced biofuel production.</title>
        <authorList>
            <person name="Wohlbach D.J."/>
            <person name="Kuo A."/>
            <person name="Sato T.K."/>
            <person name="Potts K.M."/>
            <person name="Salamov A.A."/>
            <person name="LaButti K.M."/>
            <person name="Sun H."/>
            <person name="Clum A."/>
            <person name="Pangilinan J.L."/>
            <person name="Lindquist E.A."/>
            <person name="Lucas S."/>
            <person name="Lapidus A."/>
            <person name="Jin M."/>
            <person name="Gunawan C."/>
            <person name="Balan V."/>
            <person name="Dale B.E."/>
            <person name="Jeffries T.W."/>
            <person name="Zinkel R."/>
            <person name="Barry K.W."/>
            <person name="Grigoriev I.V."/>
            <person name="Gasch A.P."/>
        </authorList>
    </citation>
    <scope>NUCLEOTIDE SEQUENCE [LARGE SCALE GENOMIC DNA]</scope>
    <source>
        <strain evidence="7">NRRL Y-27907 / 11-Y1</strain>
    </source>
</reference>
<dbReference type="CDD" id="cd07061">
    <property type="entry name" value="HP_HAP_like"/>
    <property type="match status" value="1"/>
</dbReference>
<dbReference type="Gene3D" id="3.40.50.1240">
    <property type="entry name" value="Phosphoglycerate mutase-like"/>
    <property type="match status" value="1"/>
</dbReference>
<dbReference type="Proteomes" id="UP000000709">
    <property type="component" value="Unassembled WGS sequence"/>
</dbReference>
<keyword evidence="3" id="KW-0325">Glycoprotein</keyword>
<comment type="similarity">
    <text evidence="1">Belongs to the histidine acid phosphatase family.</text>
</comment>
<dbReference type="OMA" id="WCAFEVN"/>
<dbReference type="InParanoid" id="G3AIH4"/>
<evidence type="ECO:0000256" key="3">
    <source>
        <dbReference type="ARBA" id="ARBA00023180"/>
    </source>
</evidence>
<dbReference type="PROSITE" id="PS00616">
    <property type="entry name" value="HIS_ACID_PHOSPHAT_1"/>
    <property type="match status" value="1"/>
</dbReference>
<feature type="disulfide bond" evidence="5">
    <location>
        <begin position="62"/>
        <end position="384"/>
    </location>
</feature>